<dbReference type="Proteomes" id="UP000094565">
    <property type="component" value="Chromosome 2"/>
</dbReference>
<dbReference type="EMBL" id="CP014585">
    <property type="protein sequence ID" value="ANZ74878.1"/>
    <property type="molecule type" value="Genomic_DNA"/>
</dbReference>
<proteinExistence type="predicted"/>
<evidence type="ECO:0000313" key="1">
    <source>
        <dbReference type="EMBL" id="ANZ74878.1"/>
    </source>
</evidence>
<dbReference type="OrthoDB" id="10304526at2759"/>
<keyword evidence="2" id="KW-1185">Reference proteome</keyword>
<evidence type="ECO:0000313" key="2">
    <source>
        <dbReference type="Proteomes" id="UP000094565"/>
    </source>
</evidence>
<name>A0A1B2JAP4_PICPA</name>
<accession>A0A1B2JAP4</accession>
<protein>
    <submittedName>
        <fullName evidence="1">BA75_02629T0</fullName>
    </submittedName>
</protein>
<sequence>MSFQLHELKYRFRRLKIEFHHRVWNNNDNNRLISGRILNQPFTSLRTDQYLDVNELKRAQIQPIEERLDEVKDEDEEEDSVDRDGDVDQLSLVIVDGLDEVDMLDRLLLEEEQAPTEVPGQSEPYLLRGDQKSDRILSLLDMDNLQNIRSSVSRALTDHDPIVNRIKSFSDYLFRRSQQPKGSWKIVLNEASLNAALCSTGNTPSPIERTHILPDLTNLCYTPKFRVCPALNAKSPIPQLFEGDGYSAGIFEEYIDHISISTTSPNNDNNRTFSKFPDQQPSTLSPKSSLIIPHHPKPAMTSNTFYDSFILQNIEYNTVKSLRTLFKGSTLGLKENGKFQGTN</sequence>
<organism evidence="1 2">
    <name type="scientific">Komagataella pastoris</name>
    <name type="common">Yeast</name>
    <name type="synonym">Pichia pastoris</name>
    <dbReference type="NCBI Taxonomy" id="4922"/>
    <lineage>
        <taxon>Eukaryota</taxon>
        <taxon>Fungi</taxon>
        <taxon>Dikarya</taxon>
        <taxon>Ascomycota</taxon>
        <taxon>Saccharomycotina</taxon>
        <taxon>Pichiomycetes</taxon>
        <taxon>Pichiales</taxon>
        <taxon>Pichiaceae</taxon>
        <taxon>Komagataella</taxon>
    </lineage>
</organism>
<gene>
    <name evidence="1" type="ORF">ATY40_BA7502629</name>
</gene>
<reference evidence="1 2" key="1">
    <citation type="submission" date="2016-02" db="EMBL/GenBank/DDBJ databases">
        <title>Comparative genomic and transcriptomic foundation for Pichia pastoris.</title>
        <authorList>
            <person name="Love K.R."/>
            <person name="Shah K.A."/>
            <person name="Whittaker C.A."/>
            <person name="Wu J."/>
            <person name="Bartlett M.C."/>
            <person name="Ma D."/>
            <person name="Leeson R.L."/>
            <person name="Priest M."/>
            <person name="Young S.K."/>
            <person name="Love J.C."/>
        </authorList>
    </citation>
    <scope>NUCLEOTIDE SEQUENCE [LARGE SCALE GENOMIC DNA]</scope>
    <source>
        <strain evidence="1 2">ATCC 28485</strain>
    </source>
</reference>
<dbReference type="AlphaFoldDB" id="A0A1B2JAP4"/>